<protein>
    <submittedName>
        <fullName evidence="1">Terminase</fullName>
    </submittedName>
</protein>
<dbReference type="PANTHER" id="PTHR41287:SF1">
    <property type="entry name" value="PROTEIN YMFN"/>
    <property type="match status" value="1"/>
</dbReference>
<name>A0ABY2RS36_9PSEU</name>
<evidence type="ECO:0000313" key="2">
    <source>
        <dbReference type="Proteomes" id="UP000309992"/>
    </source>
</evidence>
<dbReference type="InterPro" id="IPR005021">
    <property type="entry name" value="Terminase_largesu-like"/>
</dbReference>
<comment type="caution">
    <text evidence="1">The sequence shown here is derived from an EMBL/GenBank/DDBJ whole genome shotgun (WGS) entry which is preliminary data.</text>
</comment>
<keyword evidence="2" id="KW-1185">Reference proteome</keyword>
<gene>
    <name evidence="1" type="ORF">FCN18_38525</name>
</gene>
<dbReference type="Gene3D" id="3.40.50.300">
    <property type="entry name" value="P-loop containing nucleotide triphosphate hydrolases"/>
    <property type="match status" value="1"/>
</dbReference>
<accession>A0ABY2RS36</accession>
<dbReference type="PANTHER" id="PTHR41287">
    <property type="match status" value="1"/>
</dbReference>
<evidence type="ECO:0000313" key="1">
    <source>
        <dbReference type="EMBL" id="TKG57955.1"/>
    </source>
</evidence>
<dbReference type="InterPro" id="IPR027417">
    <property type="entry name" value="P-loop_NTPase"/>
</dbReference>
<dbReference type="Proteomes" id="UP000309992">
    <property type="component" value="Unassembled WGS sequence"/>
</dbReference>
<organism evidence="1 2">
    <name type="scientific">Prauserella endophytica</name>
    <dbReference type="NCBI Taxonomy" id="1592324"/>
    <lineage>
        <taxon>Bacteria</taxon>
        <taxon>Bacillati</taxon>
        <taxon>Actinomycetota</taxon>
        <taxon>Actinomycetes</taxon>
        <taxon>Pseudonocardiales</taxon>
        <taxon>Pseudonocardiaceae</taxon>
        <taxon>Prauserella</taxon>
        <taxon>Prauserella coralliicola group</taxon>
    </lineage>
</organism>
<proteinExistence type="predicted"/>
<sequence>MEVLGSTQPRLWTPPLVTGPPGPCGCGCALTPATSYGFGVDEFATEVIELPLDPWERWLVIHAGELLPDGRPRFRKVLVIVARQNGKTHVLVVLSLYWLFVEQRKLILGTSTNLDYARESWEKAVEIVEGIEELAVEVPRGGIRRVNGEQTLKTIDRCRYKIAASNRKGGRSLTIHRLILDELREHAKWDAWNAAYNAMNAVPDAQAFGITNQGDDSAVVLDSLRADAVEGEPPHEVIRVDGDPRLGLFEYSAPLGSEPDDPYALAMANPNLGRRIDLDSLLGDARRAKRNGGEELAQFLTEVLCIRVPNLDPAVSAEGWAAGNKPGTLEALRARVALCFDMSLDGKHATLAAAAMLPSGRVRVEIVAAWEDTATMWRELPGHVRRVRPRRFGWLPGGPSAAAHAYLADRKNRRGEWPPAGVEVEEITREVTAVCMGFADLVENAQVLHSDDPLLNAQVGGAEKLWQGDVWRFTRRGAGHVDATYAAAGAVHLARTLPATVGKPRIIVAGDSAEQVTPKAW</sequence>
<reference evidence="1 2" key="1">
    <citation type="journal article" date="2015" name="Antonie Van Leeuwenhoek">
        <title>Prauserella endophytica sp. nov., an endophytic actinobacterium isolated from Tamarix taklamakanensis.</title>
        <authorList>
            <person name="Liu J.M."/>
            <person name="Habden X."/>
            <person name="Guo L."/>
            <person name="Tuo L."/>
            <person name="Jiang Z.K."/>
            <person name="Liu S.W."/>
            <person name="Liu X.F."/>
            <person name="Chen L."/>
            <person name="Li R.F."/>
            <person name="Zhang Y.Q."/>
            <person name="Sun C.H."/>
        </authorList>
    </citation>
    <scope>NUCLEOTIDE SEQUENCE [LARGE SCALE GENOMIC DNA]</scope>
    <source>
        <strain evidence="1 2">CGMCC 4.7182</strain>
    </source>
</reference>
<dbReference type="EMBL" id="SWMS01000060">
    <property type="protein sequence ID" value="TKG57955.1"/>
    <property type="molecule type" value="Genomic_DNA"/>
</dbReference>